<keyword evidence="12" id="KW-1185">Reference proteome</keyword>
<evidence type="ECO:0000256" key="6">
    <source>
        <dbReference type="ARBA" id="ARBA00023136"/>
    </source>
</evidence>
<dbReference type="PANTHER" id="PTHR30203">
    <property type="entry name" value="OUTER MEMBRANE CATION EFFLUX PROTEIN"/>
    <property type="match status" value="1"/>
</dbReference>
<dbReference type="OrthoDB" id="9783100at2"/>
<proteinExistence type="inferred from homology"/>
<dbReference type="PANTHER" id="PTHR30203:SF20">
    <property type="entry name" value="MULTIDRUG RESISTANCE OUTER MEMBRANE PROTEIN MDTP-RELATED"/>
    <property type="match status" value="1"/>
</dbReference>
<dbReference type="InterPro" id="IPR010131">
    <property type="entry name" value="MdtP/NodT-like"/>
</dbReference>
<evidence type="ECO:0000313" key="11">
    <source>
        <dbReference type="EMBL" id="PKR89816.1"/>
    </source>
</evidence>
<dbReference type="Gene3D" id="2.20.200.10">
    <property type="entry name" value="Outer membrane efflux proteins (OEP)"/>
    <property type="match status" value="1"/>
</dbReference>
<dbReference type="GO" id="GO:0005886">
    <property type="term" value="C:plasma membrane"/>
    <property type="evidence" value="ECO:0007669"/>
    <property type="project" value="UniProtKB-SubCell"/>
</dbReference>
<dbReference type="Gene3D" id="1.20.1600.10">
    <property type="entry name" value="Outer membrane efflux proteins (OEP)"/>
    <property type="match status" value="1"/>
</dbReference>
<feature type="coiled-coil region" evidence="10">
    <location>
        <begin position="230"/>
        <end position="257"/>
    </location>
</feature>
<dbReference type="InterPro" id="IPR003423">
    <property type="entry name" value="OMP_efflux"/>
</dbReference>
<protein>
    <submittedName>
        <fullName evidence="11">Multidrug transporter</fullName>
    </submittedName>
</protein>
<dbReference type="NCBIfam" id="TIGR01845">
    <property type="entry name" value="outer_NodT"/>
    <property type="match status" value="1"/>
</dbReference>
<name>A0A1I4UU77_9HYPH</name>
<keyword evidence="7 9" id="KW-0564">Palmitate</keyword>
<comment type="subcellular location">
    <subcellularLocation>
        <location evidence="9">Cell membrane</location>
        <topology evidence="9">Lipid-anchor</topology>
    </subcellularLocation>
    <subcellularLocation>
        <location evidence="1">Membrane</location>
    </subcellularLocation>
</comment>
<evidence type="ECO:0000256" key="8">
    <source>
        <dbReference type="ARBA" id="ARBA00023288"/>
    </source>
</evidence>
<dbReference type="AlphaFoldDB" id="A0A1I4UU77"/>
<accession>A0A1I4UU77</accession>
<dbReference type="SUPFAM" id="SSF56954">
    <property type="entry name" value="Outer membrane efflux proteins (OEP)"/>
    <property type="match status" value="1"/>
</dbReference>
<keyword evidence="5" id="KW-0732">Signal</keyword>
<evidence type="ECO:0000256" key="5">
    <source>
        <dbReference type="ARBA" id="ARBA00022729"/>
    </source>
</evidence>
<keyword evidence="3 9" id="KW-1134">Transmembrane beta strand</keyword>
<evidence type="ECO:0000256" key="4">
    <source>
        <dbReference type="ARBA" id="ARBA00022692"/>
    </source>
</evidence>
<evidence type="ECO:0000256" key="1">
    <source>
        <dbReference type="ARBA" id="ARBA00004370"/>
    </source>
</evidence>
<dbReference type="GO" id="GO:0015562">
    <property type="term" value="F:efflux transmembrane transporter activity"/>
    <property type="evidence" value="ECO:0007669"/>
    <property type="project" value="InterPro"/>
</dbReference>
<evidence type="ECO:0000256" key="2">
    <source>
        <dbReference type="ARBA" id="ARBA00007613"/>
    </source>
</evidence>
<keyword evidence="10" id="KW-0175">Coiled coil</keyword>
<comment type="caution">
    <text evidence="11">The sequence shown here is derived from an EMBL/GenBank/DDBJ whole genome shotgun (WGS) entry which is preliminary data.</text>
</comment>
<gene>
    <name evidence="11" type="ORF">CXZ10_07930</name>
</gene>
<dbReference type="Pfam" id="PF02321">
    <property type="entry name" value="OEP"/>
    <property type="match status" value="2"/>
</dbReference>
<reference evidence="11 12" key="1">
    <citation type="submission" date="2017-12" db="EMBL/GenBank/DDBJ databases">
        <title>Anaerobic carbon monoxide metabolism by Pleomorphomonas carboxyditropha sp. nov., a new mesophilic hydrogenogenic carboxidotroph.</title>
        <authorList>
            <person name="Esquivel-Elizondo S."/>
            <person name="Krajmalnik-Brown R."/>
        </authorList>
    </citation>
    <scope>NUCLEOTIDE SEQUENCE [LARGE SCALE GENOMIC DNA]</scope>
    <source>
        <strain evidence="11 12">R5-392</strain>
    </source>
</reference>
<evidence type="ECO:0000256" key="3">
    <source>
        <dbReference type="ARBA" id="ARBA00022452"/>
    </source>
</evidence>
<evidence type="ECO:0000256" key="9">
    <source>
        <dbReference type="RuleBase" id="RU362097"/>
    </source>
</evidence>
<keyword evidence="4 9" id="KW-0812">Transmembrane</keyword>
<organism evidence="11 12">
    <name type="scientific">Pleomorphomonas diazotrophica</name>
    <dbReference type="NCBI Taxonomy" id="1166257"/>
    <lineage>
        <taxon>Bacteria</taxon>
        <taxon>Pseudomonadati</taxon>
        <taxon>Pseudomonadota</taxon>
        <taxon>Alphaproteobacteria</taxon>
        <taxon>Hyphomicrobiales</taxon>
        <taxon>Pleomorphomonadaceae</taxon>
        <taxon>Pleomorphomonas</taxon>
    </lineage>
</organism>
<comment type="similarity">
    <text evidence="2 9">Belongs to the outer membrane factor (OMF) (TC 1.B.17) family.</text>
</comment>
<evidence type="ECO:0000256" key="10">
    <source>
        <dbReference type="SAM" id="Coils"/>
    </source>
</evidence>
<keyword evidence="6 9" id="KW-0472">Membrane</keyword>
<dbReference type="RefSeq" id="WP_101288616.1">
    <property type="nucleotide sequence ID" value="NZ_FOUQ01000009.1"/>
</dbReference>
<evidence type="ECO:0000256" key="7">
    <source>
        <dbReference type="ARBA" id="ARBA00023139"/>
    </source>
</evidence>
<sequence>MRSRFGKTGYSASFLLFISALYGGCASLPENAALSSVKPMSAYASDRSLAPAKDAAWPVDEWWTAYGDPQLVTLIGEGLTGASDMRLAEARVALAQAGVGASRASLLPTLGASAKADSERQSYNYLIGKDFVPKGWKDAGTGTLSLDWEIDFWGKNRAALAAAKGKAAAAEAEAAATRLALSTGIAEAYGHLAALHADRDSVVSAISVRKQTLSLMSDRYGKGLENEGALERSRAAEASAEAELAQVDEEIGLARNQLAALVGAGPDRGLAIARPRVKGGRFTGVPQSLPADLLGRRPDIVAARATAEASLKDIDAAKAAYYPNVNLAAVIGKQALGLNMLTDTGSTFGSVGPAISLPIFDGGRLRAGERSAVSQYEIAVADYDSTLTEALRQVADTVVSKRQLASQLANTRRSAAAAEKAWRVVSDRYNGGLATYLEVLTAEDALISARRATAALQARAFTLDIAMVRALGGGFRSTEKQS</sequence>
<dbReference type="Proteomes" id="UP000233491">
    <property type="component" value="Unassembled WGS sequence"/>
</dbReference>
<keyword evidence="8 9" id="KW-0449">Lipoprotein</keyword>
<evidence type="ECO:0000313" key="12">
    <source>
        <dbReference type="Proteomes" id="UP000233491"/>
    </source>
</evidence>
<dbReference type="EMBL" id="PJNW01000004">
    <property type="protein sequence ID" value="PKR89816.1"/>
    <property type="molecule type" value="Genomic_DNA"/>
</dbReference>